<dbReference type="HOGENOM" id="CLU_1616091_0_0_11"/>
<keyword evidence="1" id="KW-0378">Hydrolase</keyword>
<dbReference type="GO" id="GO:0004519">
    <property type="term" value="F:endonuclease activity"/>
    <property type="evidence" value="ECO:0007669"/>
    <property type="project" value="UniProtKB-KW"/>
</dbReference>
<name>A5CTD5_CLAM3</name>
<evidence type="ECO:0000313" key="1">
    <source>
        <dbReference type="EMBL" id="CAN02362.1"/>
    </source>
</evidence>
<dbReference type="InterPro" id="IPR044925">
    <property type="entry name" value="His-Me_finger_sf"/>
</dbReference>
<dbReference type="AlphaFoldDB" id="A5CTD5"/>
<reference evidence="1 2" key="1">
    <citation type="journal article" date="2008" name="J. Bacteriol.">
        <title>The genome sequence of the tomato-pathogenic actinomycete Clavibacter michiganensis subsp. michiganensis NCPPB382 reveals a large island involved in pathogenicity.</title>
        <authorList>
            <person name="Gartemann K.H."/>
            <person name="Abt B."/>
            <person name="Bekel T."/>
            <person name="Burger A."/>
            <person name="Engemann J."/>
            <person name="Flugel M."/>
            <person name="Gaigalat L."/>
            <person name="Goesmann A."/>
            <person name="Grafen I."/>
            <person name="Kalinowski J."/>
            <person name="Kaup O."/>
            <person name="Kirchner O."/>
            <person name="Krause L."/>
            <person name="Linke B."/>
            <person name="McHardy A."/>
            <person name="Meyer F."/>
            <person name="Pohle S."/>
            <person name="Ruckert C."/>
            <person name="Schneiker S."/>
            <person name="Zellermann E.M."/>
            <person name="Puhler A."/>
            <person name="Eichenlaub R."/>
            <person name="Kaiser O."/>
            <person name="Bartels D."/>
        </authorList>
    </citation>
    <scope>NUCLEOTIDE SEQUENCE [LARGE SCALE GENOMIC DNA]</scope>
    <source>
        <strain evidence="1 2">NCPPB 382</strain>
    </source>
</reference>
<protein>
    <submittedName>
        <fullName evidence="1">Endonuclease</fullName>
    </submittedName>
</protein>
<dbReference type="OrthoDB" id="581550at2"/>
<accession>A5CTD5</accession>
<sequence length="164" mass="18076">MSVKKTCVHCASTRIVFEGLCREHYLETVFTGQPLSPDVLEPLFFNPWSAASHRLSRDRHRRMFLATEGMCGLCLVMPPEVIDHDHKCCGIGYGCGRCVRGLVCVSCNNLLGRIHDSPARARKLIAAGHPRADYHEKAITYLDAYAAVRAAGSFMGAPAKLDES</sequence>
<dbReference type="Proteomes" id="UP000001564">
    <property type="component" value="Chromosome"/>
</dbReference>
<organism evidence="1 2">
    <name type="scientific">Clavibacter michiganensis subsp. michiganensis (strain NCPPB 382)</name>
    <dbReference type="NCBI Taxonomy" id="443906"/>
    <lineage>
        <taxon>Bacteria</taxon>
        <taxon>Bacillati</taxon>
        <taxon>Actinomycetota</taxon>
        <taxon>Actinomycetes</taxon>
        <taxon>Micrococcales</taxon>
        <taxon>Microbacteriaceae</taxon>
        <taxon>Clavibacter</taxon>
    </lineage>
</organism>
<gene>
    <name evidence="1" type="ordered locus">CMM_2290</name>
</gene>
<dbReference type="SUPFAM" id="SSF54060">
    <property type="entry name" value="His-Me finger endonucleases"/>
    <property type="match status" value="1"/>
</dbReference>
<keyword evidence="1" id="KW-0255">Endonuclease</keyword>
<dbReference type="KEGG" id="cmi:CMM_2290"/>
<proteinExistence type="predicted"/>
<dbReference type="EMBL" id="AM711867">
    <property type="protein sequence ID" value="CAN02362.1"/>
    <property type="molecule type" value="Genomic_DNA"/>
</dbReference>
<dbReference type="RefSeq" id="WP_012038980.1">
    <property type="nucleotide sequence ID" value="NC_009480.1"/>
</dbReference>
<keyword evidence="2" id="KW-1185">Reference proteome</keyword>
<keyword evidence="1" id="KW-0540">Nuclease</keyword>
<dbReference type="InterPro" id="IPR038563">
    <property type="entry name" value="Endonuclease_7_sf"/>
</dbReference>
<evidence type="ECO:0000313" key="2">
    <source>
        <dbReference type="Proteomes" id="UP000001564"/>
    </source>
</evidence>
<dbReference type="Gene3D" id="3.40.1800.10">
    <property type="entry name" value="His-Me finger endonucleases"/>
    <property type="match status" value="1"/>
</dbReference>
<dbReference type="Pfam" id="PF02945">
    <property type="entry name" value="Endonuclease_7"/>
    <property type="match status" value="1"/>
</dbReference>
<dbReference type="InterPro" id="IPR004211">
    <property type="entry name" value="Endonuclease_7"/>
</dbReference>